<evidence type="ECO:0000313" key="3">
    <source>
        <dbReference type="Proteomes" id="UP000184221"/>
    </source>
</evidence>
<dbReference type="OrthoDB" id="186587at2"/>
<dbReference type="Pfam" id="PF01965">
    <property type="entry name" value="DJ-1_PfpI"/>
    <property type="match status" value="1"/>
</dbReference>
<accession>A0A1M5YAI9</accession>
<sequence length="202" mass="22440">MRRVGALVFPGFELLDLFGPLEMFGLLKDYFDLQLVAETSEPVASNQQVRANPDVTFKDADRFDVLFVPGGMGTRREVSNTALLDWIRTVSESAEYVLSVCTGSLLLAGAGVLDGRRATTNKAAFTKIADQYPKVDWVKQARWVEDGKFITSSGVSAGMDMALGAIALMHDRETAEKVAMWSEYDWHEDKDWDPFAKIHGLI</sequence>
<proteinExistence type="predicted"/>
<organism evidence="2 3">
    <name type="scientific">Marivita hallyeonensis</name>
    <dbReference type="NCBI Taxonomy" id="996342"/>
    <lineage>
        <taxon>Bacteria</taxon>
        <taxon>Pseudomonadati</taxon>
        <taxon>Pseudomonadota</taxon>
        <taxon>Alphaproteobacteria</taxon>
        <taxon>Rhodobacterales</taxon>
        <taxon>Roseobacteraceae</taxon>
        <taxon>Marivita</taxon>
    </lineage>
</organism>
<name>A0A1M5YAI9_9RHOB</name>
<dbReference type="RefSeq" id="WP_072780266.1">
    <property type="nucleotide sequence ID" value="NZ_FQXC01000017.1"/>
</dbReference>
<dbReference type="InterPro" id="IPR052158">
    <property type="entry name" value="INH-QAR"/>
</dbReference>
<gene>
    <name evidence="2" type="ORF">SAMN05443551_0189</name>
</gene>
<dbReference type="AlphaFoldDB" id="A0A1M5YAI9"/>
<dbReference type="SUPFAM" id="SSF52317">
    <property type="entry name" value="Class I glutamine amidotransferase-like"/>
    <property type="match status" value="1"/>
</dbReference>
<evidence type="ECO:0000259" key="1">
    <source>
        <dbReference type="Pfam" id="PF01965"/>
    </source>
</evidence>
<dbReference type="InterPro" id="IPR002818">
    <property type="entry name" value="DJ-1/PfpI"/>
</dbReference>
<dbReference type="EMBL" id="FQXC01000017">
    <property type="protein sequence ID" value="SHI08929.1"/>
    <property type="molecule type" value="Genomic_DNA"/>
</dbReference>
<dbReference type="STRING" id="996342.SAMN05443551_0189"/>
<dbReference type="Proteomes" id="UP000184221">
    <property type="component" value="Unassembled WGS sequence"/>
</dbReference>
<dbReference type="PANTHER" id="PTHR43130:SF15">
    <property type="entry name" value="THIJ_PFPI FAMILY PROTEIN (AFU_ORTHOLOGUE AFUA_5G14240)"/>
    <property type="match status" value="1"/>
</dbReference>
<dbReference type="Gene3D" id="3.40.50.880">
    <property type="match status" value="1"/>
</dbReference>
<protein>
    <submittedName>
        <fullName evidence="2">DJ-1/PfpI family protein</fullName>
    </submittedName>
</protein>
<dbReference type="PANTHER" id="PTHR43130">
    <property type="entry name" value="ARAC-FAMILY TRANSCRIPTIONAL REGULATOR"/>
    <property type="match status" value="1"/>
</dbReference>
<keyword evidence="3" id="KW-1185">Reference proteome</keyword>
<dbReference type="CDD" id="cd03139">
    <property type="entry name" value="GATase1_PfpI_2"/>
    <property type="match status" value="1"/>
</dbReference>
<dbReference type="InterPro" id="IPR029062">
    <property type="entry name" value="Class_I_gatase-like"/>
</dbReference>
<reference evidence="2 3" key="1">
    <citation type="submission" date="2016-11" db="EMBL/GenBank/DDBJ databases">
        <authorList>
            <person name="Jaros S."/>
            <person name="Januszkiewicz K."/>
            <person name="Wedrychowicz H."/>
        </authorList>
    </citation>
    <scope>NUCLEOTIDE SEQUENCE [LARGE SCALE GENOMIC DNA]</scope>
    <source>
        <strain evidence="2 3">DSM 29431</strain>
    </source>
</reference>
<evidence type="ECO:0000313" key="2">
    <source>
        <dbReference type="EMBL" id="SHI08929.1"/>
    </source>
</evidence>
<feature type="domain" description="DJ-1/PfpI" evidence="1">
    <location>
        <begin position="3"/>
        <end position="165"/>
    </location>
</feature>